<evidence type="ECO:0000256" key="15">
    <source>
        <dbReference type="ARBA" id="ARBA00048586"/>
    </source>
</evidence>
<keyword evidence="12 16" id="KW-0472">Membrane</keyword>
<keyword evidence="10 16" id="KW-1133">Transmembrane helix</keyword>
<dbReference type="AlphaFoldDB" id="A0A1E7YUG5"/>
<gene>
    <name evidence="16 20" type="primary">pgsA</name>
    <name evidence="20" type="ORF">ACZ87_01068</name>
    <name evidence="19" type="ORF">BBW68_03470</name>
</gene>
<dbReference type="EMBL" id="LJAM02000064">
    <property type="protein sequence ID" value="RAP72099.1"/>
    <property type="molecule type" value="Genomic_DNA"/>
</dbReference>
<dbReference type="PANTHER" id="PTHR14269:SF62">
    <property type="entry name" value="CDP-DIACYLGLYCEROL--GLYCEROL-3-PHOSPHATE 3-PHOSPHATIDYLTRANSFERASE 1, CHLOROPLASTIC"/>
    <property type="match status" value="1"/>
</dbReference>
<keyword evidence="14 16" id="KW-1208">Phospholipid metabolism</keyword>
<evidence type="ECO:0000256" key="10">
    <source>
        <dbReference type="ARBA" id="ARBA00022989"/>
    </source>
</evidence>
<dbReference type="UniPathway" id="UPA00084">
    <property type="reaction ID" value="UER00503"/>
</dbReference>
<feature type="topological domain" description="Periplasmic" evidence="16">
    <location>
        <begin position="38"/>
        <end position="60"/>
    </location>
</feature>
<evidence type="ECO:0000256" key="4">
    <source>
        <dbReference type="ARBA" id="ARBA00010441"/>
    </source>
</evidence>
<keyword evidence="6 16" id="KW-0444">Lipid biosynthesis</keyword>
<dbReference type="Proteomes" id="UP000244334">
    <property type="component" value="Unassembled WGS sequence"/>
</dbReference>
<evidence type="ECO:0000256" key="17">
    <source>
        <dbReference type="RuleBase" id="RU003750"/>
    </source>
</evidence>
<evidence type="ECO:0000256" key="3">
    <source>
        <dbReference type="ARBA" id="ARBA00005189"/>
    </source>
</evidence>
<reference evidence="20 22" key="2">
    <citation type="submission" date="2018-04" db="EMBL/GenBank/DDBJ databases">
        <title>Genomes of the Obligate Erwinia dacicola and Facultative Enterobacter sp. OLF Endosymbionts of the Olive Fruit fly, Bactrocera oleae.</title>
        <authorList>
            <person name="Estes A.M."/>
            <person name="Hearn D.J."/>
            <person name="Agarwal S."/>
            <person name="Pierson E.A."/>
            <person name="Dunning-Hotopp J.C."/>
        </authorList>
    </citation>
    <scope>NUCLEOTIDE SEQUENCE [LARGE SCALE GENOMIC DNA]</scope>
    <source>
        <strain evidence="20 22">Oroville</strain>
    </source>
</reference>
<comment type="caution">
    <text evidence="19">The sequence shown here is derived from an EMBL/GenBank/DDBJ whole genome shotgun (WGS) entry which is preliminary data.</text>
</comment>
<keyword evidence="11 16" id="KW-0443">Lipid metabolism</keyword>
<evidence type="ECO:0000256" key="13">
    <source>
        <dbReference type="ARBA" id="ARBA00023209"/>
    </source>
</evidence>
<dbReference type="EC" id="2.7.8.5" evidence="16"/>
<keyword evidence="8 16" id="KW-0808">Transferase</keyword>
<keyword evidence="7 16" id="KW-0997">Cell inner membrane</keyword>
<comment type="pathway">
    <text evidence="2 16">Phospholipid metabolism; phosphatidylglycerol biosynthesis; phosphatidylglycerol from CDP-diacylglycerol: step 1/2.</text>
</comment>
<keyword evidence="22" id="KW-1185">Reference proteome</keyword>
<dbReference type="HAMAP" id="MF_01437">
    <property type="entry name" value="PgsA"/>
    <property type="match status" value="1"/>
</dbReference>
<dbReference type="InterPro" id="IPR004570">
    <property type="entry name" value="Phosphatidylglycerol_P_synth"/>
</dbReference>
<evidence type="ECO:0000256" key="6">
    <source>
        <dbReference type="ARBA" id="ARBA00022516"/>
    </source>
</evidence>
<dbReference type="GO" id="GO:0006655">
    <property type="term" value="P:phosphatidylglycerol biosynthetic process"/>
    <property type="evidence" value="ECO:0007669"/>
    <property type="project" value="UniProtKB-UniRule"/>
</dbReference>
<proteinExistence type="inferred from homology"/>
<dbReference type="InterPro" id="IPR023762">
    <property type="entry name" value="PGP_synthase_bac"/>
</dbReference>
<organism evidence="19 21">
    <name type="scientific">Candidatus Erwinia dacicola</name>
    <dbReference type="NCBI Taxonomy" id="252393"/>
    <lineage>
        <taxon>Bacteria</taxon>
        <taxon>Pseudomonadati</taxon>
        <taxon>Pseudomonadota</taxon>
        <taxon>Gammaproteobacteria</taxon>
        <taxon>Enterobacterales</taxon>
        <taxon>Erwiniaceae</taxon>
        <taxon>Erwinia</taxon>
    </lineage>
</organism>
<dbReference type="NCBIfam" id="TIGR00560">
    <property type="entry name" value="pgsA"/>
    <property type="match status" value="1"/>
</dbReference>
<comment type="catalytic activity">
    <reaction evidence="15 16">
        <text>a CDP-1,2-diacyl-sn-glycerol + sn-glycerol 3-phosphate = a 1,2-diacyl-sn-glycero-3-phospho-(1'-sn-glycero-3'-phosphate) + CMP + H(+)</text>
        <dbReference type="Rhea" id="RHEA:12593"/>
        <dbReference type="ChEBI" id="CHEBI:15378"/>
        <dbReference type="ChEBI" id="CHEBI:57597"/>
        <dbReference type="ChEBI" id="CHEBI:58332"/>
        <dbReference type="ChEBI" id="CHEBI:60110"/>
        <dbReference type="ChEBI" id="CHEBI:60377"/>
        <dbReference type="EC" id="2.7.8.5"/>
    </reaction>
</comment>
<dbReference type="RefSeq" id="WP_070135972.1">
    <property type="nucleotide sequence ID" value="NZ_LJAM02000064.1"/>
</dbReference>
<dbReference type="PANTHER" id="PTHR14269">
    <property type="entry name" value="CDP-DIACYLGLYCEROL--GLYCEROL-3-PHOSPHATE 3-PHOSPHATIDYLTRANSFERASE-RELATED"/>
    <property type="match status" value="1"/>
</dbReference>
<feature type="topological domain" description="Cytoplasmic" evidence="16">
    <location>
        <begin position="82"/>
        <end position="86"/>
    </location>
</feature>
<dbReference type="OrthoDB" id="9796672at2"/>
<evidence type="ECO:0000256" key="12">
    <source>
        <dbReference type="ARBA" id="ARBA00023136"/>
    </source>
</evidence>
<keyword evidence="13 16" id="KW-0594">Phospholipid biosynthesis</keyword>
<dbReference type="FunFam" id="1.20.120.1760:FF:000001">
    <property type="entry name" value="CDP-diacylglycerol--glycerol-3-phosphate 3-phosphatidyltransferase"/>
    <property type="match status" value="1"/>
</dbReference>
<evidence type="ECO:0000313" key="20">
    <source>
        <dbReference type="EMBL" id="RAP72099.1"/>
    </source>
</evidence>
<keyword evidence="9 16" id="KW-0812">Transmembrane</keyword>
<dbReference type="Proteomes" id="UP000243534">
    <property type="component" value="Unassembled WGS sequence"/>
</dbReference>
<evidence type="ECO:0000256" key="5">
    <source>
        <dbReference type="ARBA" id="ARBA00022475"/>
    </source>
</evidence>
<keyword evidence="5 16" id="KW-1003">Cell membrane</keyword>
<comment type="pathway">
    <text evidence="3">Lipid metabolism.</text>
</comment>
<feature type="topological domain" description="Periplasmic" evidence="16">
    <location>
        <begin position="108"/>
        <end position="145"/>
    </location>
</feature>
<dbReference type="PROSITE" id="PS00379">
    <property type="entry name" value="CDP_ALCOHOL_P_TRANSF"/>
    <property type="match status" value="1"/>
</dbReference>
<feature type="topological domain" description="Cytoplasmic" evidence="16">
    <location>
        <begin position="169"/>
        <end position="181"/>
    </location>
</feature>
<evidence type="ECO:0000256" key="11">
    <source>
        <dbReference type="ARBA" id="ARBA00023098"/>
    </source>
</evidence>
<dbReference type="EMBL" id="MAYS01000606">
    <property type="protein sequence ID" value="OFC58110.1"/>
    <property type="molecule type" value="Genomic_DNA"/>
</dbReference>
<evidence type="ECO:0000313" key="21">
    <source>
        <dbReference type="Proteomes" id="UP000243534"/>
    </source>
</evidence>
<dbReference type="NCBIfam" id="NF008090">
    <property type="entry name" value="PRK10832.1"/>
    <property type="match status" value="1"/>
</dbReference>
<reference evidence="19 21" key="1">
    <citation type="submission" date="2016-07" db="EMBL/GenBank/DDBJ databases">
        <authorList>
            <person name="Yuval B."/>
        </authorList>
    </citation>
    <scope>NUCLEOTIDE SEQUENCE [LARGE SCALE GENOMIC DNA]</scope>
    <source>
        <strain evidence="19 21">IL</strain>
    </source>
</reference>
<feature type="transmembrane region" description="Helical" evidence="18">
    <location>
        <begin position="33"/>
        <end position="53"/>
    </location>
</feature>
<evidence type="ECO:0000256" key="14">
    <source>
        <dbReference type="ARBA" id="ARBA00023264"/>
    </source>
</evidence>
<dbReference type="GO" id="GO:0005886">
    <property type="term" value="C:plasma membrane"/>
    <property type="evidence" value="ECO:0007669"/>
    <property type="project" value="UniProtKB-SubCell"/>
</dbReference>
<evidence type="ECO:0000313" key="22">
    <source>
        <dbReference type="Proteomes" id="UP000244334"/>
    </source>
</evidence>
<evidence type="ECO:0000256" key="18">
    <source>
        <dbReference type="SAM" id="Phobius"/>
    </source>
</evidence>
<evidence type="ECO:0000256" key="16">
    <source>
        <dbReference type="HAMAP-Rule" id="MF_01437"/>
    </source>
</evidence>
<dbReference type="Pfam" id="PF01066">
    <property type="entry name" value="CDP-OH_P_transf"/>
    <property type="match status" value="1"/>
</dbReference>
<comment type="function">
    <text evidence="16">Catalyzes the conversion of cytidine diphosphate diacylglycerol (CDP-DG) and glycerol 3-phosphate into phosphatidylglycerol. Essential for the synthesis of anionic phospholipids, thereby playing a role in balancing the ratio of zwitterionic and anionic phospholipids, which is thought to be important for normal membrane function.</text>
</comment>
<feature type="transmembrane region" description="Helical" evidence="18">
    <location>
        <begin position="73"/>
        <end position="100"/>
    </location>
</feature>
<feature type="transmembrane region" description="Helical" evidence="18">
    <location>
        <begin position="155"/>
        <end position="174"/>
    </location>
</feature>
<feature type="transmembrane region" description="Helical" evidence="18">
    <location>
        <begin position="6"/>
        <end position="26"/>
    </location>
</feature>
<dbReference type="InterPro" id="IPR043130">
    <property type="entry name" value="CDP-OH_PTrfase_TM_dom"/>
</dbReference>
<evidence type="ECO:0000256" key="8">
    <source>
        <dbReference type="ARBA" id="ARBA00022679"/>
    </source>
</evidence>
<evidence type="ECO:0000313" key="19">
    <source>
        <dbReference type="EMBL" id="OFC58110.1"/>
    </source>
</evidence>
<sequence>MPFNIPTLLTLFRVVLIPFFMLAFYLPFQWAPLACALIFIFAAVTDWFDGYLARCWKQTTQFGAFLDPVADKVIVAMALVLVAEYFHAWWITLPAATMIAREIIISALREWMAEIGKRNSVAVSWIGKVKTTAQMLALFALLWHPNDMIEGVGVAALYIAAVLTFWSMFQYLSAARGDLLER</sequence>
<evidence type="ECO:0000256" key="9">
    <source>
        <dbReference type="ARBA" id="ARBA00022692"/>
    </source>
</evidence>
<name>A0A1E7YUG5_9GAMM</name>
<comment type="subcellular location">
    <subcellularLocation>
        <location evidence="16">Cell inner membrane</location>
        <topology evidence="16">Multi-pass membrane protein</topology>
    </subcellularLocation>
    <subcellularLocation>
        <location evidence="1">Cell membrane</location>
        <topology evidence="1">Multi-pass membrane protein</topology>
    </subcellularLocation>
</comment>
<evidence type="ECO:0000256" key="1">
    <source>
        <dbReference type="ARBA" id="ARBA00004651"/>
    </source>
</evidence>
<dbReference type="InterPro" id="IPR050324">
    <property type="entry name" value="CDP-alcohol_PTase-I"/>
</dbReference>
<feature type="transmembrane region" description="Helical" evidence="18">
    <location>
        <begin position="121"/>
        <end position="143"/>
    </location>
</feature>
<protein>
    <recommendedName>
        <fullName evidence="16">CDP-diacylglycerol--glycerol-3-phosphate 3-phosphatidyltransferase</fullName>
        <ecNumber evidence="16">2.7.8.5</ecNumber>
    </recommendedName>
    <alternativeName>
        <fullName evidence="16">Phosphatidylglycerophosphate synthase</fullName>
        <shortName evidence="16">PGP synthase</shortName>
    </alternativeName>
</protein>
<feature type="topological domain" description="Cytoplasmic" evidence="16">
    <location>
        <begin position="1"/>
        <end position="12"/>
    </location>
</feature>
<evidence type="ECO:0000256" key="2">
    <source>
        <dbReference type="ARBA" id="ARBA00005042"/>
    </source>
</evidence>
<dbReference type="InterPro" id="IPR000462">
    <property type="entry name" value="CDP-OH_P_trans"/>
</dbReference>
<evidence type="ECO:0000256" key="7">
    <source>
        <dbReference type="ARBA" id="ARBA00022519"/>
    </source>
</evidence>
<comment type="similarity">
    <text evidence="4 16 17">Belongs to the CDP-alcohol phosphatidyltransferase class-I family.</text>
</comment>
<dbReference type="InterPro" id="IPR048254">
    <property type="entry name" value="CDP_ALCOHOL_P_TRANSF_CS"/>
</dbReference>
<dbReference type="PIRSF" id="PIRSF000847">
    <property type="entry name" value="Phos_ph_gly_syn"/>
    <property type="match status" value="1"/>
</dbReference>
<dbReference type="Gene3D" id="1.20.120.1760">
    <property type="match status" value="1"/>
</dbReference>
<accession>A0A1E7YUG5</accession>
<dbReference type="GO" id="GO:0008444">
    <property type="term" value="F:CDP-diacylglycerol-glycerol-3-phosphate 3-phosphatidyltransferase activity"/>
    <property type="evidence" value="ECO:0007669"/>
    <property type="project" value="UniProtKB-UniRule"/>
</dbReference>